<reference evidence="1 2" key="1">
    <citation type="journal article" date="2014" name="Int. J. Syst. Evol. Microbiol.">
        <title>Complete genome sequence of Corynebacterium casei LMG S-19264T (=DSM 44701T), isolated from a smear-ripened cheese.</title>
        <authorList>
            <consortium name="US DOE Joint Genome Institute (JGI-PGF)"/>
            <person name="Walter F."/>
            <person name="Albersmeier A."/>
            <person name="Kalinowski J."/>
            <person name="Ruckert C."/>
        </authorList>
    </citation>
    <scope>NUCLEOTIDE SEQUENCE [LARGE SCALE GENOMIC DNA]</scope>
    <source>
        <strain evidence="1 2">KCTC 12285</strain>
    </source>
</reference>
<dbReference type="EMBL" id="BMWS01000020">
    <property type="protein sequence ID" value="GGX25461.1"/>
    <property type="molecule type" value="Genomic_DNA"/>
</dbReference>
<keyword evidence="2" id="KW-1185">Reference proteome</keyword>
<dbReference type="RefSeq" id="WP_027414433.1">
    <property type="nucleotide sequence ID" value="NZ_BMWS01000020.1"/>
</dbReference>
<comment type="caution">
    <text evidence="1">The sequence shown here is derived from an EMBL/GenBank/DDBJ whole genome shotgun (WGS) entry which is preliminary data.</text>
</comment>
<accession>A0A918N3V6</accession>
<dbReference type="AlphaFoldDB" id="A0A918N3V6"/>
<name>A0A918N3V6_9FLAO</name>
<protein>
    <submittedName>
        <fullName evidence="1">Uncharacterized protein</fullName>
    </submittedName>
</protein>
<sequence length="121" mass="14434">MKYFFLILSFSVCTLSYSQSNKYYSEYQILSGDEFYDEYSIKINGQESIIIEDDSGIFKNFSIISSNGNQEYRLMSLLDTYTFRIFPSEGRNSQGFIYNYIIEIVNENENQDEFYTFYVKR</sequence>
<evidence type="ECO:0000313" key="1">
    <source>
        <dbReference type="EMBL" id="GGX25461.1"/>
    </source>
</evidence>
<gene>
    <name evidence="1" type="ORF">GCM10007384_28180</name>
</gene>
<evidence type="ECO:0000313" key="2">
    <source>
        <dbReference type="Proteomes" id="UP000601108"/>
    </source>
</evidence>
<proteinExistence type="predicted"/>
<organism evidence="1 2">
    <name type="scientific">Aquimarina muelleri</name>
    <dbReference type="NCBI Taxonomy" id="279356"/>
    <lineage>
        <taxon>Bacteria</taxon>
        <taxon>Pseudomonadati</taxon>
        <taxon>Bacteroidota</taxon>
        <taxon>Flavobacteriia</taxon>
        <taxon>Flavobacteriales</taxon>
        <taxon>Flavobacteriaceae</taxon>
        <taxon>Aquimarina</taxon>
    </lineage>
</organism>
<dbReference type="Proteomes" id="UP000601108">
    <property type="component" value="Unassembled WGS sequence"/>
</dbReference>